<evidence type="ECO:0000313" key="2">
    <source>
        <dbReference type="Proteomes" id="UP000037594"/>
    </source>
</evidence>
<proteinExistence type="predicted"/>
<dbReference type="Proteomes" id="UP000037594">
    <property type="component" value="Unassembled WGS sequence"/>
</dbReference>
<name>A0A0J8U7F8_9MYCO</name>
<comment type="caution">
    <text evidence="1">The sequence shown here is derived from an EMBL/GenBank/DDBJ whole genome shotgun (WGS) entry which is preliminary data.</text>
</comment>
<organism evidence="1 2">
    <name type="scientific">Mycolicibacterium conceptionense</name>
    <dbReference type="NCBI Taxonomy" id="451644"/>
    <lineage>
        <taxon>Bacteria</taxon>
        <taxon>Bacillati</taxon>
        <taxon>Actinomycetota</taxon>
        <taxon>Actinomycetes</taxon>
        <taxon>Mycobacteriales</taxon>
        <taxon>Mycobacteriaceae</taxon>
        <taxon>Mycolicibacterium</taxon>
    </lineage>
</organism>
<protein>
    <submittedName>
        <fullName evidence="1">Uncharacterized protein</fullName>
    </submittedName>
</protein>
<gene>
    <name evidence="1" type="ORF">ACT17_20530</name>
</gene>
<accession>A0A0J8U7F8</accession>
<dbReference type="EMBL" id="LFOD01000021">
    <property type="protein sequence ID" value="KMV16355.1"/>
    <property type="molecule type" value="Genomic_DNA"/>
</dbReference>
<evidence type="ECO:0000313" key="1">
    <source>
        <dbReference type="EMBL" id="KMV16355.1"/>
    </source>
</evidence>
<dbReference type="PATRIC" id="fig|451644.5.peg.4243"/>
<reference evidence="1 2" key="1">
    <citation type="submission" date="2015-06" db="EMBL/GenBank/DDBJ databases">
        <title>Genome sequence of Mycobacterium conceptionense strain MLE.</title>
        <authorList>
            <person name="Greninger A.L."/>
            <person name="Cunningham G."/>
            <person name="Chiu C.Y."/>
            <person name="Miller S."/>
        </authorList>
    </citation>
    <scope>NUCLEOTIDE SEQUENCE [LARGE SCALE GENOMIC DNA]</scope>
    <source>
        <strain evidence="1 2">MLE</strain>
    </source>
</reference>
<sequence length="91" mass="10633">MPVNMPMNERDSVIHTVEALQDQCRRLRYAVRYYDGEDQDWPASEPIPAELHEALRAAEDAIDTLETSIESAKRDYRIRCLEWLLAKERNG</sequence>
<dbReference type="AlphaFoldDB" id="A0A0J8U7F8"/>